<dbReference type="OrthoDB" id="9901189at2"/>
<comment type="caution">
    <text evidence="1">The sequence shown here is derived from an EMBL/GenBank/DDBJ whole genome shotgun (WGS) entry which is preliminary data.</text>
</comment>
<keyword evidence="2" id="KW-1185">Reference proteome</keyword>
<protein>
    <submittedName>
        <fullName evidence="1">Uncharacterized protein</fullName>
    </submittedName>
</protein>
<dbReference type="EMBL" id="PZJX01000005">
    <property type="protein sequence ID" value="PTE11925.1"/>
    <property type="molecule type" value="Genomic_DNA"/>
</dbReference>
<accession>A0A2T4J1Z1</accession>
<sequence>MAGLSRSRHLDGGLCLGNGEKRLGHIVAIGGILLKLPTKLSLEKPSPILEFRLRFLYKQPVIPDWIVT</sequence>
<dbReference type="AlphaFoldDB" id="A0A2T4J1Z1"/>
<proteinExistence type="predicted"/>
<reference evidence="1 2" key="1">
    <citation type="submission" date="2018-03" db="EMBL/GenBank/DDBJ databases">
        <title>Genome sequence of the symbiotic type strain Mesorhizobium helmanticense CSLC115NT isolated from Lotus corniculatus nodules.</title>
        <authorList>
            <person name="Sannazzaro A.I."/>
            <person name="Torres Tejerizo G.A."/>
            <person name="Dip D."/>
            <person name="Caballero M."/>
            <person name="Pistorio M."/>
            <person name="Estrella M.J."/>
        </authorList>
    </citation>
    <scope>NUCLEOTIDE SEQUENCE [LARGE SCALE GENOMIC DNA]</scope>
    <source>
        <strain evidence="1 2">CSLC115N</strain>
    </source>
</reference>
<evidence type="ECO:0000313" key="1">
    <source>
        <dbReference type="EMBL" id="PTE11925.1"/>
    </source>
</evidence>
<name>A0A2T4J1Z1_9HYPH</name>
<dbReference type="RefSeq" id="WP_107647626.1">
    <property type="nucleotide sequence ID" value="NZ_PZJX01000005.1"/>
</dbReference>
<organism evidence="1 2">
    <name type="scientific">Mesorhizobium helmanticense</name>
    <dbReference type="NCBI Taxonomy" id="1776423"/>
    <lineage>
        <taxon>Bacteria</taxon>
        <taxon>Pseudomonadati</taxon>
        <taxon>Pseudomonadota</taxon>
        <taxon>Alphaproteobacteria</taxon>
        <taxon>Hyphomicrobiales</taxon>
        <taxon>Phyllobacteriaceae</taxon>
        <taxon>Mesorhizobium</taxon>
    </lineage>
</organism>
<dbReference type="Proteomes" id="UP000240259">
    <property type="component" value="Unassembled WGS sequence"/>
</dbReference>
<gene>
    <name evidence="1" type="ORF">C9427_02445</name>
</gene>
<evidence type="ECO:0000313" key="2">
    <source>
        <dbReference type="Proteomes" id="UP000240259"/>
    </source>
</evidence>